<name>A0A914VA56_9BILA</name>
<feature type="region of interest" description="Disordered" evidence="1">
    <location>
        <begin position="80"/>
        <end position="118"/>
    </location>
</feature>
<dbReference type="WBParaSite" id="PSAMB.scaffold1697size28636.g14498.t1">
    <property type="protein sequence ID" value="PSAMB.scaffold1697size28636.g14498.t1"/>
    <property type="gene ID" value="PSAMB.scaffold1697size28636.g14498"/>
</dbReference>
<proteinExistence type="predicted"/>
<accession>A0A914VA56</accession>
<sequence length="147" mass="16181">MKDPVHARLTGHSRAVGWAKRRRQREREGSGRAARRSSSSANLFSSYDVTAACDELPSIAPQRGRYARVVCGSVSHSRLLSSAAGGWRSGVSRPSRSFSQRRRWLSSSDERRPSTPVTVTATRADNAVDVTRPARTGQTVRVQTKCQ</sequence>
<feature type="region of interest" description="Disordered" evidence="1">
    <location>
        <begin position="1"/>
        <end position="41"/>
    </location>
</feature>
<organism evidence="2 3">
    <name type="scientific">Plectus sambesii</name>
    <dbReference type="NCBI Taxonomy" id="2011161"/>
    <lineage>
        <taxon>Eukaryota</taxon>
        <taxon>Metazoa</taxon>
        <taxon>Ecdysozoa</taxon>
        <taxon>Nematoda</taxon>
        <taxon>Chromadorea</taxon>
        <taxon>Plectida</taxon>
        <taxon>Plectina</taxon>
        <taxon>Plectoidea</taxon>
        <taxon>Plectidae</taxon>
        <taxon>Plectus</taxon>
    </lineage>
</organism>
<dbReference type="AlphaFoldDB" id="A0A914VA56"/>
<evidence type="ECO:0000313" key="3">
    <source>
        <dbReference type="WBParaSite" id="PSAMB.scaffold1697size28636.g14498.t1"/>
    </source>
</evidence>
<evidence type="ECO:0000256" key="1">
    <source>
        <dbReference type="SAM" id="MobiDB-lite"/>
    </source>
</evidence>
<evidence type="ECO:0000313" key="2">
    <source>
        <dbReference type="Proteomes" id="UP000887566"/>
    </source>
</evidence>
<keyword evidence="2" id="KW-1185">Reference proteome</keyword>
<protein>
    <submittedName>
        <fullName evidence="3">Uncharacterized protein</fullName>
    </submittedName>
</protein>
<dbReference type="Proteomes" id="UP000887566">
    <property type="component" value="Unplaced"/>
</dbReference>
<reference evidence="3" key="1">
    <citation type="submission" date="2022-11" db="UniProtKB">
        <authorList>
            <consortium name="WormBaseParasite"/>
        </authorList>
    </citation>
    <scope>IDENTIFICATION</scope>
</reference>